<keyword evidence="2" id="KW-1185">Reference proteome</keyword>
<protein>
    <submittedName>
        <fullName evidence="1">Uncharacterized protein</fullName>
    </submittedName>
</protein>
<comment type="caution">
    <text evidence="1">The sequence shown here is derived from an EMBL/GenBank/DDBJ whole genome shotgun (WGS) entry which is preliminary data.</text>
</comment>
<gene>
    <name evidence="1" type="ORF">L6164_015719</name>
</gene>
<accession>A0ACB9NN89</accession>
<organism evidence="1 2">
    <name type="scientific">Bauhinia variegata</name>
    <name type="common">Purple orchid tree</name>
    <name type="synonym">Phanera variegata</name>
    <dbReference type="NCBI Taxonomy" id="167791"/>
    <lineage>
        <taxon>Eukaryota</taxon>
        <taxon>Viridiplantae</taxon>
        <taxon>Streptophyta</taxon>
        <taxon>Embryophyta</taxon>
        <taxon>Tracheophyta</taxon>
        <taxon>Spermatophyta</taxon>
        <taxon>Magnoliopsida</taxon>
        <taxon>eudicotyledons</taxon>
        <taxon>Gunneridae</taxon>
        <taxon>Pentapetalae</taxon>
        <taxon>rosids</taxon>
        <taxon>fabids</taxon>
        <taxon>Fabales</taxon>
        <taxon>Fabaceae</taxon>
        <taxon>Cercidoideae</taxon>
        <taxon>Cercideae</taxon>
        <taxon>Bauhiniinae</taxon>
        <taxon>Bauhinia</taxon>
    </lineage>
</organism>
<sequence>MGSGDCYEGMTSGNSEAKCSETTVEIKIKTLDSNTYTLRVDKCVPVPRLKEEVAIVTGVVSDRQRLICRGRVLKDDQLLSAYHVEDGHTLHLVVRQPIPSPSESFADHPAASISSNGSSQSFPIMEDNSDQDVGFLPDWTQFFSSFLNTFGMTIIGNDSSLEGLSRGIGSSDFRDSRREQSELGAEAVGSSSQNNNSSSVPSVPSQPPLLPDSLTTLTEYLSHLRREFSSTVRGQRSSDSAGSNASGEPHSNTAGPNGLPNAASLAAVLQSTRQLLVEQVAEFLLNLRRQMEDQRNGTGSLGQMSIQSNARRSGLLLHQVGALLLELGRVVMTLQMGQTGEDAVVNAGPALFISSSGPNPITVELENIQQRRNLGATFVGFGFPARNLDARIRTVGSVLPTGAPESAADMDSVVSGSASFTATATVSTNPLHRGSQSQIRPIRTVRVIRALPAQIRRPSNLSHNSVGSPNGSMRPPSTTENNTVESRRQTNPRNAEPRQSNVSSSSVPNAGIQNASSIQAEEHVTTGASSRHSPTPPSPNSKRQKRE</sequence>
<dbReference type="Proteomes" id="UP000828941">
    <property type="component" value="Chromosome 6"/>
</dbReference>
<name>A0ACB9NN89_BAUVA</name>
<reference evidence="1 2" key="1">
    <citation type="journal article" date="2022" name="DNA Res.">
        <title>Chromosomal-level genome assembly of the orchid tree Bauhinia variegata (Leguminosae; Cercidoideae) supports the allotetraploid origin hypothesis of Bauhinia.</title>
        <authorList>
            <person name="Zhong Y."/>
            <person name="Chen Y."/>
            <person name="Zheng D."/>
            <person name="Pang J."/>
            <person name="Liu Y."/>
            <person name="Luo S."/>
            <person name="Meng S."/>
            <person name="Qian L."/>
            <person name="Wei D."/>
            <person name="Dai S."/>
            <person name="Zhou R."/>
        </authorList>
    </citation>
    <scope>NUCLEOTIDE SEQUENCE [LARGE SCALE GENOMIC DNA]</scope>
    <source>
        <strain evidence="1">BV-YZ2020</strain>
    </source>
</reference>
<evidence type="ECO:0000313" key="1">
    <source>
        <dbReference type="EMBL" id="KAI4337284.1"/>
    </source>
</evidence>
<dbReference type="EMBL" id="CM039431">
    <property type="protein sequence ID" value="KAI4337284.1"/>
    <property type="molecule type" value="Genomic_DNA"/>
</dbReference>
<evidence type="ECO:0000313" key="2">
    <source>
        <dbReference type="Proteomes" id="UP000828941"/>
    </source>
</evidence>
<proteinExistence type="predicted"/>